<reference evidence="2" key="1">
    <citation type="submission" date="2022-08" db="EMBL/GenBank/DDBJ databases">
        <authorList>
            <person name="Gutierrez-Valencia J."/>
        </authorList>
    </citation>
    <scope>NUCLEOTIDE SEQUENCE</scope>
</reference>
<dbReference type="AlphaFoldDB" id="A0AAV0KMH4"/>
<accession>A0AAV0KMH4</accession>
<feature type="non-terminal residue" evidence="2">
    <location>
        <position position="1"/>
    </location>
</feature>
<name>A0AAV0KMH4_9ROSI</name>
<dbReference type="EMBL" id="CAMGYJ010000005">
    <property type="protein sequence ID" value="CAI0423395.1"/>
    <property type="molecule type" value="Genomic_DNA"/>
</dbReference>
<organism evidence="2 3">
    <name type="scientific">Linum tenue</name>
    <dbReference type="NCBI Taxonomy" id="586396"/>
    <lineage>
        <taxon>Eukaryota</taxon>
        <taxon>Viridiplantae</taxon>
        <taxon>Streptophyta</taxon>
        <taxon>Embryophyta</taxon>
        <taxon>Tracheophyta</taxon>
        <taxon>Spermatophyta</taxon>
        <taxon>Magnoliopsida</taxon>
        <taxon>eudicotyledons</taxon>
        <taxon>Gunneridae</taxon>
        <taxon>Pentapetalae</taxon>
        <taxon>rosids</taxon>
        <taxon>fabids</taxon>
        <taxon>Malpighiales</taxon>
        <taxon>Linaceae</taxon>
        <taxon>Linum</taxon>
    </lineage>
</organism>
<feature type="region of interest" description="Disordered" evidence="1">
    <location>
        <begin position="80"/>
        <end position="121"/>
    </location>
</feature>
<comment type="caution">
    <text evidence="2">The sequence shown here is derived from an EMBL/GenBank/DDBJ whole genome shotgun (WGS) entry which is preliminary data.</text>
</comment>
<sequence>SGLLNNVNSFTIILPVSTSANSSSAFPTSCKTFKTESGFRFNAIEMTNGSQFSRQLYLGKSAHLKPAEVVFIAVGSSKGADEAEGMGLAERRDAEVDHGGDPVGSEPAKVPGHGGSPIVPDQEDLVDLEGVEEADQVADDVEGGVLGRR</sequence>
<evidence type="ECO:0000313" key="2">
    <source>
        <dbReference type="EMBL" id="CAI0423395.1"/>
    </source>
</evidence>
<keyword evidence="3" id="KW-1185">Reference proteome</keyword>
<feature type="compositionally biased region" description="Basic and acidic residues" evidence="1">
    <location>
        <begin position="89"/>
        <end position="100"/>
    </location>
</feature>
<evidence type="ECO:0000313" key="3">
    <source>
        <dbReference type="Proteomes" id="UP001154282"/>
    </source>
</evidence>
<proteinExistence type="predicted"/>
<dbReference type="Proteomes" id="UP001154282">
    <property type="component" value="Unassembled WGS sequence"/>
</dbReference>
<evidence type="ECO:0000256" key="1">
    <source>
        <dbReference type="SAM" id="MobiDB-lite"/>
    </source>
</evidence>
<protein>
    <submittedName>
        <fullName evidence="2">Uncharacterized protein</fullName>
    </submittedName>
</protein>
<gene>
    <name evidence="2" type="ORF">LITE_LOCUS19502</name>
</gene>